<organism evidence="1 2">
    <name type="scientific">Mycobacterium phage Obutu</name>
    <dbReference type="NCBI Taxonomy" id="2593350"/>
    <lineage>
        <taxon>Viruses</taxon>
        <taxon>Duplodnaviria</taxon>
        <taxon>Heunggongvirae</taxon>
        <taxon>Uroviricota</taxon>
        <taxon>Caudoviricetes</taxon>
        <taxon>Bclasvirinae</taxon>
        <taxon>Pipefishvirus</taxon>
        <taxon>Pipefishvirus obutu</taxon>
    </lineage>
</organism>
<dbReference type="KEGG" id="vg:65121751"/>
<keyword evidence="2" id="KW-1185">Reference proteome</keyword>
<dbReference type="Proteomes" id="UP000315520">
    <property type="component" value="Segment"/>
</dbReference>
<dbReference type="GeneID" id="65121751"/>
<dbReference type="EMBL" id="MN096359">
    <property type="protein sequence ID" value="QDK01590.1"/>
    <property type="molecule type" value="Genomic_DNA"/>
</dbReference>
<dbReference type="RefSeq" id="YP_010103851.1">
    <property type="nucleotide sequence ID" value="NC_055812.1"/>
</dbReference>
<reference evidence="1 2" key="1">
    <citation type="submission" date="2019-06" db="EMBL/GenBank/DDBJ databases">
        <authorList>
            <person name="Peister A."/>
            <person name="Blumer L.S."/>
            <person name="Blackman K."/>
            <person name="Carr J.L."/>
            <person name="Dickens D."/>
            <person name="Fletcher D."/>
            <person name="Gamble W.J."/>
            <person name="Hope M.A."/>
            <person name="Long D.A."/>
            <person name="Muhammad Y.A."/>
            <person name="Ralliford J.O."/>
            <person name="Ray Q.B."/>
            <person name="Ross V.L."/>
            <person name="Sandy N.A."/>
            <person name="Thrasher M.V."/>
            <person name="Williams-Green M."/>
            <person name="Garlena R.A."/>
            <person name="Russell D.A."/>
            <person name="Pope W.H."/>
            <person name="Jacobs-Se D."/>
            <person name="Hatfull G.F."/>
        </authorList>
    </citation>
    <scope>NUCLEOTIDE SEQUENCE [LARGE SCALE GENOMIC DNA]</scope>
</reference>
<protein>
    <submittedName>
        <fullName evidence="1">Uncharacterized protein</fullName>
    </submittedName>
</protein>
<accession>A0A514TY32</accession>
<name>A0A514TY32_9CAUD</name>
<proteinExistence type="predicted"/>
<gene>
    <name evidence="1" type="primary">62</name>
    <name evidence="1" type="ORF">OBUTU_62</name>
</gene>
<sequence>MTLSAVAEAYLTSHSACQNCDEAVNDQMTGAWVHTLTGLYRCTPGADRLVGGDGFAAPYDPAAREAELEAQYDEGWKAGQTECEEVTHDDIERDAKQTGHDEGYAEGEAEIKRLVVDYLNGVHRAAGAAGLPDDVREVLRELYEAVTG</sequence>
<evidence type="ECO:0000313" key="1">
    <source>
        <dbReference type="EMBL" id="QDK01590.1"/>
    </source>
</evidence>
<evidence type="ECO:0000313" key="2">
    <source>
        <dbReference type="Proteomes" id="UP000315520"/>
    </source>
</evidence>